<keyword evidence="6" id="KW-0576">Peroxisome</keyword>
<protein>
    <submittedName>
        <fullName evidence="8">Peroxisomal d3-d2-enoyl-CoA isomeras protein</fullName>
    </submittedName>
</protein>
<dbReference type="InterPro" id="IPR051053">
    <property type="entry name" value="ECH/Chromodomain_protein"/>
</dbReference>
<name>A0A6S6W9F5_9PLEO</name>
<dbReference type="PANTHER" id="PTHR43684">
    <property type="match status" value="1"/>
</dbReference>
<reference evidence="8" key="1">
    <citation type="submission" date="2021-02" db="EMBL/GenBank/DDBJ databases">
        <authorList>
            <person name="Syme A R."/>
            <person name="Syme A R."/>
            <person name="Moolhuijzen P."/>
        </authorList>
    </citation>
    <scope>NUCLEOTIDE SEQUENCE</scope>
    <source>
        <strain evidence="8">W1-1</strain>
    </source>
</reference>
<dbReference type="GO" id="GO:0004165">
    <property type="term" value="F:delta(3)-delta(2)-enoyl-CoA isomerase activity"/>
    <property type="evidence" value="ECO:0007669"/>
    <property type="project" value="UniProtKB-ARBA"/>
</dbReference>
<dbReference type="Proteomes" id="UP000472372">
    <property type="component" value="Chromosome 7"/>
</dbReference>
<dbReference type="InterPro" id="IPR029045">
    <property type="entry name" value="ClpP/crotonase-like_dom_sf"/>
</dbReference>
<dbReference type="SUPFAM" id="SSF52096">
    <property type="entry name" value="ClpP/crotonase"/>
    <property type="match status" value="1"/>
</dbReference>
<evidence type="ECO:0000313" key="9">
    <source>
        <dbReference type="Proteomes" id="UP000472372"/>
    </source>
</evidence>
<evidence type="ECO:0000256" key="2">
    <source>
        <dbReference type="ARBA" id="ARBA00004685"/>
    </source>
</evidence>
<dbReference type="InterPro" id="IPR001753">
    <property type="entry name" value="Enoyl-CoA_hydra/iso"/>
</dbReference>
<dbReference type="Gene3D" id="3.90.226.10">
    <property type="entry name" value="2-enoyl-CoA Hydratase, Chain A, domain 1"/>
    <property type="match status" value="1"/>
</dbReference>
<dbReference type="GO" id="GO:0005782">
    <property type="term" value="C:peroxisomal matrix"/>
    <property type="evidence" value="ECO:0007669"/>
    <property type="project" value="TreeGrafter"/>
</dbReference>
<organism evidence="8 9">
    <name type="scientific">Pyrenophora teres f. teres</name>
    <dbReference type="NCBI Taxonomy" id="97479"/>
    <lineage>
        <taxon>Eukaryota</taxon>
        <taxon>Fungi</taxon>
        <taxon>Dikarya</taxon>
        <taxon>Ascomycota</taxon>
        <taxon>Pezizomycotina</taxon>
        <taxon>Dothideomycetes</taxon>
        <taxon>Pleosporomycetidae</taxon>
        <taxon>Pleosporales</taxon>
        <taxon>Pleosporineae</taxon>
        <taxon>Pleosporaceae</taxon>
        <taxon>Pyrenophora</taxon>
    </lineage>
</organism>
<accession>A0A6S6W9F5</accession>
<evidence type="ECO:0000256" key="5">
    <source>
        <dbReference type="ARBA" id="ARBA00023026"/>
    </source>
</evidence>
<dbReference type="CDD" id="cd06558">
    <property type="entry name" value="crotonase-like"/>
    <property type="match status" value="1"/>
</dbReference>
<comment type="similarity">
    <text evidence="4">Belongs to the enoyl-CoA hydratase/isomerase family.</text>
</comment>
<evidence type="ECO:0000313" key="8">
    <source>
        <dbReference type="EMBL" id="CAE7196559.1"/>
    </source>
</evidence>
<comment type="pathway">
    <text evidence="3">Lipid metabolism; fatty acid beta-oxidation.</text>
</comment>
<dbReference type="GO" id="GO:0006635">
    <property type="term" value="P:fatty acid beta-oxidation"/>
    <property type="evidence" value="ECO:0007669"/>
    <property type="project" value="TreeGrafter"/>
</dbReference>
<comment type="pathway">
    <text evidence="2">Mycotoxin biosynthesis.</text>
</comment>
<evidence type="ECO:0000256" key="6">
    <source>
        <dbReference type="ARBA" id="ARBA00023140"/>
    </source>
</evidence>
<dbReference type="EMBL" id="HG992983">
    <property type="protein sequence ID" value="CAE7196559.1"/>
    <property type="molecule type" value="Genomic_DNA"/>
</dbReference>
<gene>
    <name evidence="8" type="ORF">PTTW11_08392</name>
</gene>
<evidence type="ECO:0000256" key="1">
    <source>
        <dbReference type="ARBA" id="ARBA00004275"/>
    </source>
</evidence>
<evidence type="ECO:0000256" key="3">
    <source>
        <dbReference type="ARBA" id="ARBA00005005"/>
    </source>
</evidence>
<sequence>MSSPSAITTTYSPATATATITLDIPRKLNALTARHYHQLASAMHEVAARDDIYITVLTGKGRFFSAGADVGAIGGEGDGQGKGKEDTGAKEADERVKWLKGFVAGNLHITHAFYTHPKILITALNGPAVGLSAALIAMSDFIYSAPHAYLLTPFSSLGLVSEGAACISLVRRLGLAKANEALIMGKKITCAELLQTGFVNKVFEGAGDERSEGFSERFLGLVMEEVGERLGGLNGESLVGIKGLIQGPWRGVMDRANMDEVMGGLGRFIKGVPQEEFRRMARGEKKHKL</sequence>
<comment type="subcellular location">
    <subcellularLocation>
        <location evidence="1">Peroxisome</location>
    </subcellularLocation>
</comment>
<dbReference type="AlphaFoldDB" id="A0A6S6W9F5"/>
<evidence type="ECO:0000256" key="7">
    <source>
        <dbReference type="ARBA" id="ARBA00023235"/>
    </source>
</evidence>
<evidence type="ECO:0000256" key="4">
    <source>
        <dbReference type="ARBA" id="ARBA00005254"/>
    </source>
</evidence>
<dbReference type="FunFam" id="3.90.226.10:FF:000048">
    <property type="entry name" value="3,2-trans-enoyl-CoA isomerase"/>
    <property type="match status" value="1"/>
</dbReference>
<keyword evidence="5" id="KW-0843">Virulence</keyword>
<keyword evidence="7" id="KW-0413">Isomerase</keyword>
<proteinExistence type="inferred from homology"/>
<dbReference type="Pfam" id="PF00378">
    <property type="entry name" value="ECH_1"/>
    <property type="match status" value="1"/>
</dbReference>
<dbReference type="PANTHER" id="PTHR43684:SF1">
    <property type="entry name" value="ENOYL-COA DELTA ISOMERASE 2"/>
    <property type="match status" value="1"/>
</dbReference>